<sequence>MASPNGNATDSSQESAPHIEFSKEETIAAVKDFFDFVTKMYVDEGAFESPPEGGWPNITSESMKDFGKTDEVVELLRHLPYPSADYSDDRPELMPAMPFAAFQHDIGLVENHGLHIMTEGMMYKHVPPHIVGLTKRPINDHGVLLDTKEGVVWWHEAAYEFVEMSPFPTIRLPDSDEDMTPGERHWRPGCDTVWTIPDFFATLKHNFKELHFVPMSRRRVVDGWYGIDEDAPEHDFQRAVEMVKGIYREHGWPDLERYRKKDCLKAIHIALRDNFPGEEDEEAEELLENDA</sequence>
<keyword evidence="3" id="KW-1185">Reference proteome</keyword>
<evidence type="ECO:0000313" key="2">
    <source>
        <dbReference type="EMBL" id="KAK4443145.1"/>
    </source>
</evidence>
<protein>
    <submittedName>
        <fullName evidence="2">Uncharacterized protein</fullName>
    </submittedName>
</protein>
<feature type="region of interest" description="Disordered" evidence="1">
    <location>
        <begin position="1"/>
        <end position="21"/>
    </location>
</feature>
<dbReference type="Proteomes" id="UP001321760">
    <property type="component" value="Unassembled WGS sequence"/>
</dbReference>
<dbReference type="EMBL" id="MU865998">
    <property type="protein sequence ID" value="KAK4443145.1"/>
    <property type="molecule type" value="Genomic_DNA"/>
</dbReference>
<feature type="compositionally biased region" description="Polar residues" evidence="1">
    <location>
        <begin position="1"/>
        <end position="15"/>
    </location>
</feature>
<proteinExistence type="predicted"/>
<evidence type="ECO:0000256" key="1">
    <source>
        <dbReference type="SAM" id="MobiDB-lite"/>
    </source>
</evidence>
<dbReference type="AlphaFoldDB" id="A0AAV9G4W9"/>
<comment type="caution">
    <text evidence="2">The sequence shown here is derived from an EMBL/GenBank/DDBJ whole genome shotgun (WGS) entry which is preliminary data.</text>
</comment>
<name>A0AAV9G4W9_9PEZI</name>
<evidence type="ECO:0000313" key="3">
    <source>
        <dbReference type="Proteomes" id="UP001321760"/>
    </source>
</evidence>
<reference evidence="2" key="1">
    <citation type="journal article" date="2023" name="Mol. Phylogenet. Evol.">
        <title>Genome-scale phylogeny and comparative genomics of the fungal order Sordariales.</title>
        <authorList>
            <person name="Hensen N."/>
            <person name="Bonometti L."/>
            <person name="Westerberg I."/>
            <person name="Brannstrom I.O."/>
            <person name="Guillou S."/>
            <person name="Cros-Aarteil S."/>
            <person name="Calhoun S."/>
            <person name="Haridas S."/>
            <person name="Kuo A."/>
            <person name="Mondo S."/>
            <person name="Pangilinan J."/>
            <person name="Riley R."/>
            <person name="LaButti K."/>
            <person name="Andreopoulos B."/>
            <person name="Lipzen A."/>
            <person name="Chen C."/>
            <person name="Yan M."/>
            <person name="Daum C."/>
            <person name="Ng V."/>
            <person name="Clum A."/>
            <person name="Steindorff A."/>
            <person name="Ohm R.A."/>
            <person name="Martin F."/>
            <person name="Silar P."/>
            <person name="Natvig D.O."/>
            <person name="Lalanne C."/>
            <person name="Gautier V."/>
            <person name="Ament-Velasquez S.L."/>
            <person name="Kruys A."/>
            <person name="Hutchinson M.I."/>
            <person name="Powell A.J."/>
            <person name="Barry K."/>
            <person name="Miller A.N."/>
            <person name="Grigoriev I.V."/>
            <person name="Debuchy R."/>
            <person name="Gladieux P."/>
            <person name="Hiltunen Thoren M."/>
            <person name="Johannesson H."/>
        </authorList>
    </citation>
    <scope>NUCLEOTIDE SEQUENCE</scope>
    <source>
        <strain evidence="2">PSN243</strain>
    </source>
</reference>
<gene>
    <name evidence="2" type="ORF">QBC34DRAFT_478283</name>
</gene>
<organism evidence="2 3">
    <name type="scientific">Podospora aff. communis PSN243</name>
    <dbReference type="NCBI Taxonomy" id="3040156"/>
    <lineage>
        <taxon>Eukaryota</taxon>
        <taxon>Fungi</taxon>
        <taxon>Dikarya</taxon>
        <taxon>Ascomycota</taxon>
        <taxon>Pezizomycotina</taxon>
        <taxon>Sordariomycetes</taxon>
        <taxon>Sordariomycetidae</taxon>
        <taxon>Sordariales</taxon>
        <taxon>Podosporaceae</taxon>
        <taxon>Podospora</taxon>
    </lineage>
</organism>
<accession>A0AAV9G4W9</accession>
<reference evidence="2" key="2">
    <citation type="submission" date="2023-05" db="EMBL/GenBank/DDBJ databases">
        <authorList>
            <consortium name="Lawrence Berkeley National Laboratory"/>
            <person name="Steindorff A."/>
            <person name="Hensen N."/>
            <person name="Bonometti L."/>
            <person name="Westerberg I."/>
            <person name="Brannstrom I.O."/>
            <person name="Guillou S."/>
            <person name="Cros-Aarteil S."/>
            <person name="Calhoun S."/>
            <person name="Haridas S."/>
            <person name="Kuo A."/>
            <person name="Mondo S."/>
            <person name="Pangilinan J."/>
            <person name="Riley R."/>
            <person name="Labutti K."/>
            <person name="Andreopoulos B."/>
            <person name="Lipzen A."/>
            <person name="Chen C."/>
            <person name="Yanf M."/>
            <person name="Daum C."/>
            <person name="Ng V."/>
            <person name="Clum A."/>
            <person name="Ohm R."/>
            <person name="Martin F."/>
            <person name="Silar P."/>
            <person name="Natvig D."/>
            <person name="Lalanne C."/>
            <person name="Gautier V."/>
            <person name="Ament-Velasquez S.L."/>
            <person name="Kruys A."/>
            <person name="Hutchinson M.I."/>
            <person name="Powell A.J."/>
            <person name="Barry K."/>
            <person name="Miller A.N."/>
            <person name="Grigoriev I.V."/>
            <person name="Debuchy R."/>
            <person name="Gladieux P."/>
            <person name="Thoren M.H."/>
            <person name="Johannesson H."/>
        </authorList>
    </citation>
    <scope>NUCLEOTIDE SEQUENCE</scope>
    <source>
        <strain evidence="2">PSN243</strain>
    </source>
</reference>